<evidence type="ECO:0000313" key="2">
    <source>
        <dbReference type="EMBL" id="KAI1880397.1"/>
    </source>
</evidence>
<evidence type="ECO:0000313" key="3">
    <source>
        <dbReference type="Proteomes" id="UP000829685"/>
    </source>
</evidence>
<comment type="caution">
    <text evidence="2">The sequence shown here is derived from an EMBL/GenBank/DDBJ whole genome shotgun (WGS) entry which is preliminary data.</text>
</comment>
<evidence type="ECO:0000256" key="1">
    <source>
        <dbReference type="SAM" id="Phobius"/>
    </source>
</evidence>
<sequence>MAVTARAIYLTFIATAWLSTIVVYSYFASVVNNELEPHFKHQGQHDDAENSYLVYIFFVFGAVWAGLNLPASVLAAVLAWFNATWRHDHVSFCTNLYLFSTSLAIVICSVLVAKATWTWWHELEAQEFLHLAQHCKVMSI</sequence>
<keyword evidence="1" id="KW-0812">Transmembrane</keyword>
<gene>
    <name evidence="2" type="ORF">JX265_002018</name>
</gene>
<accession>A0A9Q0AUE5</accession>
<dbReference type="Proteomes" id="UP000829685">
    <property type="component" value="Unassembled WGS sequence"/>
</dbReference>
<dbReference type="EMBL" id="JAFIMR010000003">
    <property type="protein sequence ID" value="KAI1880397.1"/>
    <property type="molecule type" value="Genomic_DNA"/>
</dbReference>
<protein>
    <recommendedName>
        <fullName evidence="4">Transmembrane protein</fullName>
    </recommendedName>
</protein>
<dbReference type="AlphaFoldDB" id="A0A9Q0AUE5"/>
<reference evidence="2" key="1">
    <citation type="submission" date="2021-03" db="EMBL/GenBank/DDBJ databases">
        <title>Revisited historic fungal species revealed as producer of novel bioactive compounds through whole genome sequencing and comparative genomics.</title>
        <authorList>
            <person name="Vignolle G.A."/>
            <person name="Hochenegger N."/>
            <person name="Mach R.L."/>
            <person name="Mach-Aigner A.R."/>
            <person name="Javad Rahimi M."/>
            <person name="Salim K.A."/>
            <person name="Chan C.M."/>
            <person name="Lim L.B.L."/>
            <person name="Cai F."/>
            <person name="Druzhinina I.S."/>
            <person name="U'Ren J.M."/>
            <person name="Derntl C."/>
        </authorList>
    </citation>
    <scope>NUCLEOTIDE SEQUENCE</scope>
    <source>
        <strain evidence="2">TUCIM 5799</strain>
    </source>
</reference>
<feature type="transmembrane region" description="Helical" evidence="1">
    <location>
        <begin position="92"/>
        <end position="113"/>
    </location>
</feature>
<keyword evidence="1" id="KW-0472">Membrane</keyword>
<evidence type="ECO:0008006" key="4">
    <source>
        <dbReference type="Google" id="ProtNLM"/>
    </source>
</evidence>
<feature type="transmembrane region" description="Helical" evidence="1">
    <location>
        <begin position="7"/>
        <end position="27"/>
    </location>
</feature>
<proteinExistence type="predicted"/>
<keyword evidence="3" id="KW-1185">Reference proteome</keyword>
<feature type="transmembrane region" description="Helical" evidence="1">
    <location>
        <begin position="52"/>
        <end position="80"/>
    </location>
</feature>
<name>A0A9Q0AUE5_9PEZI</name>
<organism evidence="2 3">
    <name type="scientific">Neoarthrinium moseri</name>
    <dbReference type="NCBI Taxonomy" id="1658444"/>
    <lineage>
        <taxon>Eukaryota</taxon>
        <taxon>Fungi</taxon>
        <taxon>Dikarya</taxon>
        <taxon>Ascomycota</taxon>
        <taxon>Pezizomycotina</taxon>
        <taxon>Sordariomycetes</taxon>
        <taxon>Xylariomycetidae</taxon>
        <taxon>Amphisphaeriales</taxon>
        <taxon>Apiosporaceae</taxon>
        <taxon>Neoarthrinium</taxon>
    </lineage>
</organism>
<keyword evidence="1" id="KW-1133">Transmembrane helix</keyword>